<evidence type="ECO:0000256" key="1">
    <source>
        <dbReference type="ARBA" id="ARBA00022723"/>
    </source>
</evidence>
<keyword evidence="8" id="KW-1185">Reference proteome</keyword>
<keyword evidence="1" id="KW-0479">Metal-binding</keyword>
<name>A0AAU9PSI3_9ASTR</name>
<protein>
    <recommendedName>
        <fullName evidence="6">GRF-type domain-containing protein</fullName>
    </recommendedName>
</protein>
<evidence type="ECO:0000256" key="2">
    <source>
        <dbReference type="ARBA" id="ARBA00022771"/>
    </source>
</evidence>
<organism evidence="7 8">
    <name type="scientific">Lactuca virosa</name>
    <dbReference type="NCBI Taxonomy" id="75947"/>
    <lineage>
        <taxon>Eukaryota</taxon>
        <taxon>Viridiplantae</taxon>
        <taxon>Streptophyta</taxon>
        <taxon>Embryophyta</taxon>
        <taxon>Tracheophyta</taxon>
        <taxon>Spermatophyta</taxon>
        <taxon>Magnoliopsida</taxon>
        <taxon>eudicotyledons</taxon>
        <taxon>Gunneridae</taxon>
        <taxon>Pentapetalae</taxon>
        <taxon>asterids</taxon>
        <taxon>campanulids</taxon>
        <taxon>Asterales</taxon>
        <taxon>Asteraceae</taxon>
        <taxon>Cichorioideae</taxon>
        <taxon>Cichorieae</taxon>
        <taxon>Lactucinae</taxon>
        <taxon>Lactuca</taxon>
    </lineage>
</organism>
<evidence type="ECO:0000256" key="4">
    <source>
        <dbReference type="PROSITE-ProRule" id="PRU01343"/>
    </source>
</evidence>
<proteinExistence type="predicted"/>
<dbReference type="Pfam" id="PF06839">
    <property type="entry name" value="Zn_ribbon_GRF"/>
    <property type="match status" value="1"/>
</dbReference>
<keyword evidence="2 4" id="KW-0863">Zinc-finger</keyword>
<evidence type="ECO:0000313" key="8">
    <source>
        <dbReference type="Proteomes" id="UP001157418"/>
    </source>
</evidence>
<dbReference type="PANTHER" id="PTHR33680">
    <property type="entry name" value="OS07G0190500 PROTEIN"/>
    <property type="match status" value="1"/>
</dbReference>
<accession>A0AAU9PSI3</accession>
<evidence type="ECO:0000256" key="5">
    <source>
        <dbReference type="SAM" id="Phobius"/>
    </source>
</evidence>
<reference evidence="7 8" key="1">
    <citation type="submission" date="2022-01" db="EMBL/GenBank/DDBJ databases">
        <authorList>
            <person name="Xiong W."/>
            <person name="Schranz E."/>
        </authorList>
    </citation>
    <scope>NUCLEOTIDE SEQUENCE [LARGE SCALE GENOMIC DNA]</scope>
</reference>
<dbReference type="GO" id="GO:0008270">
    <property type="term" value="F:zinc ion binding"/>
    <property type="evidence" value="ECO:0007669"/>
    <property type="project" value="UniProtKB-KW"/>
</dbReference>
<keyword evidence="5" id="KW-0472">Membrane</keyword>
<dbReference type="PROSITE" id="PS51999">
    <property type="entry name" value="ZF_GRF"/>
    <property type="match status" value="1"/>
</dbReference>
<comment type="caution">
    <text evidence="7">The sequence shown here is derived from an EMBL/GenBank/DDBJ whole genome shotgun (WGS) entry which is preliminary data.</text>
</comment>
<dbReference type="EMBL" id="CAKMRJ010005745">
    <property type="protein sequence ID" value="CAH1453033.1"/>
    <property type="molecule type" value="Genomic_DNA"/>
</dbReference>
<dbReference type="AlphaFoldDB" id="A0AAU9PSI3"/>
<dbReference type="Proteomes" id="UP001157418">
    <property type="component" value="Unassembled WGS sequence"/>
</dbReference>
<gene>
    <name evidence="7" type="ORF">LVIROSA_LOCUS38311</name>
</gene>
<evidence type="ECO:0000259" key="6">
    <source>
        <dbReference type="PROSITE" id="PS51999"/>
    </source>
</evidence>
<dbReference type="PANTHER" id="PTHR33680:SF1">
    <property type="entry name" value="OS05G0489500 PROTEIN"/>
    <property type="match status" value="1"/>
</dbReference>
<sequence>MPTSSAKSSSNVNSRFKKKIEVKCWCEDLCPVFVSRTPENPGKKFWGCPNYKGEGGCGFFRWVDDEGYEESKLQEQDMMPESNRITEQRQMMTLMQMVVVLLGAILFLLVLAVFKI</sequence>
<dbReference type="InterPro" id="IPR010666">
    <property type="entry name" value="Znf_GRF"/>
</dbReference>
<feature type="transmembrane region" description="Helical" evidence="5">
    <location>
        <begin position="94"/>
        <end position="114"/>
    </location>
</feature>
<feature type="domain" description="GRF-type" evidence="6">
    <location>
        <begin position="24"/>
        <end position="66"/>
    </location>
</feature>
<evidence type="ECO:0000313" key="7">
    <source>
        <dbReference type="EMBL" id="CAH1453033.1"/>
    </source>
</evidence>
<evidence type="ECO:0000256" key="3">
    <source>
        <dbReference type="ARBA" id="ARBA00022833"/>
    </source>
</evidence>
<keyword evidence="5" id="KW-1133">Transmembrane helix</keyword>
<keyword evidence="3" id="KW-0862">Zinc</keyword>
<keyword evidence="5" id="KW-0812">Transmembrane</keyword>